<protein>
    <submittedName>
        <fullName evidence="1">Uncharacterized protein</fullName>
    </submittedName>
</protein>
<feature type="non-terminal residue" evidence="1">
    <location>
        <position position="1"/>
    </location>
</feature>
<evidence type="ECO:0000313" key="2">
    <source>
        <dbReference type="Proteomes" id="UP001295794"/>
    </source>
</evidence>
<name>A0AAD2JUB7_9AGAR</name>
<dbReference type="Proteomes" id="UP001295794">
    <property type="component" value="Unassembled WGS sequence"/>
</dbReference>
<dbReference type="AlphaFoldDB" id="A0AAD2JUB7"/>
<proteinExistence type="predicted"/>
<evidence type="ECO:0000313" key="1">
    <source>
        <dbReference type="EMBL" id="CAK5261985.1"/>
    </source>
</evidence>
<dbReference type="EMBL" id="CAVNYO010000005">
    <property type="protein sequence ID" value="CAK5261985.1"/>
    <property type="molecule type" value="Genomic_DNA"/>
</dbReference>
<gene>
    <name evidence="1" type="ORF">MYCIT1_LOCUS352</name>
</gene>
<accession>A0AAD2JUB7</accession>
<keyword evidence="2" id="KW-1185">Reference proteome</keyword>
<comment type="caution">
    <text evidence="1">The sequence shown here is derived from an EMBL/GenBank/DDBJ whole genome shotgun (WGS) entry which is preliminary data.</text>
</comment>
<organism evidence="1 2">
    <name type="scientific">Mycena citricolor</name>
    <dbReference type="NCBI Taxonomy" id="2018698"/>
    <lineage>
        <taxon>Eukaryota</taxon>
        <taxon>Fungi</taxon>
        <taxon>Dikarya</taxon>
        <taxon>Basidiomycota</taxon>
        <taxon>Agaricomycotina</taxon>
        <taxon>Agaricomycetes</taxon>
        <taxon>Agaricomycetidae</taxon>
        <taxon>Agaricales</taxon>
        <taxon>Marasmiineae</taxon>
        <taxon>Mycenaceae</taxon>
        <taxon>Mycena</taxon>
    </lineage>
</organism>
<sequence>QYLDDTVRISSASIPPRSVARSPEPLLFEAGDKVRVLAGSRHGTRSCREVPSSGLENRGSCITPVRSLGSSHSETPSMSTDVAILGRNLTAGARSPVKSVMSATELPAVSDDGQSVRDFRVTGVPIEIHSACPRVKPHCLLSR</sequence>
<reference evidence="1" key="1">
    <citation type="submission" date="2023-11" db="EMBL/GenBank/DDBJ databases">
        <authorList>
            <person name="De Vega J J."/>
            <person name="De Vega J J."/>
        </authorList>
    </citation>
    <scope>NUCLEOTIDE SEQUENCE</scope>
</reference>